<organism evidence="2 3">
    <name type="scientific">Herbaspirillum rubrisubalbicans Os34</name>
    <dbReference type="NCBI Taxonomy" id="1235827"/>
    <lineage>
        <taxon>Bacteria</taxon>
        <taxon>Pseudomonadati</taxon>
        <taxon>Pseudomonadota</taxon>
        <taxon>Betaproteobacteria</taxon>
        <taxon>Burkholderiales</taxon>
        <taxon>Oxalobacteraceae</taxon>
        <taxon>Herbaspirillum</taxon>
    </lineage>
</organism>
<accession>A0A6M3ZV46</accession>
<keyword evidence="1" id="KW-1133">Transmembrane helix</keyword>
<feature type="transmembrane region" description="Helical" evidence="1">
    <location>
        <begin position="134"/>
        <end position="153"/>
    </location>
</feature>
<evidence type="ECO:0000313" key="2">
    <source>
        <dbReference type="EMBL" id="QJQ02448.1"/>
    </source>
</evidence>
<sequence length="170" mass="18589">MPIFAILSHTPIWIWFLLAYLLLRGIRALQPSEVPWYRALILPVIFLAWALYGMFTELPDWPVALAAFVIALAAGVIGGWINANRIPAARLDSVTGLLWRPGSAATLVLVIVAFISKYVLSVVLAMYPHLGAKAQFVALFGGVSGLVDGALWGRMAQQFRQAFYPHVASA</sequence>
<reference evidence="2 3" key="1">
    <citation type="journal article" date="2012" name="J. Bacteriol.">
        <title>Genome sequence of the pathogenic Herbaspirillum seropedicae strain Os34, isolated from rice roots.</title>
        <authorList>
            <person name="Ye W."/>
            <person name="Ye S."/>
            <person name="Liu J."/>
            <person name="Chang S."/>
            <person name="Chen M."/>
            <person name="Zhu B."/>
            <person name="Guo L."/>
            <person name="An Q."/>
        </authorList>
    </citation>
    <scope>NUCLEOTIDE SEQUENCE [LARGE SCALE GENOMIC DNA]</scope>
    <source>
        <strain evidence="2 3">Os34</strain>
    </source>
</reference>
<protein>
    <recommendedName>
        <fullName evidence="4">DUF1453 domain-containing protein</fullName>
    </recommendedName>
</protein>
<keyword evidence="1" id="KW-0812">Transmembrane</keyword>
<name>A0A6M3ZV46_9BURK</name>
<dbReference type="AlphaFoldDB" id="A0A6M3ZV46"/>
<dbReference type="InterPro" id="IPR046730">
    <property type="entry name" value="DUF6622"/>
</dbReference>
<dbReference type="RefSeq" id="WP_017455567.1">
    <property type="nucleotide sequence ID" value="NZ_CP008956.1"/>
</dbReference>
<feature type="transmembrane region" description="Helical" evidence="1">
    <location>
        <begin position="6"/>
        <end position="23"/>
    </location>
</feature>
<feature type="transmembrane region" description="Helical" evidence="1">
    <location>
        <begin position="104"/>
        <end position="128"/>
    </location>
</feature>
<keyword evidence="1" id="KW-0472">Membrane</keyword>
<dbReference type="Proteomes" id="UP000501648">
    <property type="component" value="Chromosome"/>
</dbReference>
<gene>
    <name evidence="2" type="ORF">C798_20090</name>
</gene>
<evidence type="ECO:0000256" key="1">
    <source>
        <dbReference type="SAM" id="Phobius"/>
    </source>
</evidence>
<proteinExistence type="predicted"/>
<evidence type="ECO:0000313" key="3">
    <source>
        <dbReference type="Proteomes" id="UP000501648"/>
    </source>
</evidence>
<feature type="transmembrane region" description="Helical" evidence="1">
    <location>
        <begin position="61"/>
        <end position="83"/>
    </location>
</feature>
<evidence type="ECO:0008006" key="4">
    <source>
        <dbReference type="Google" id="ProtNLM"/>
    </source>
</evidence>
<feature type="transmembrane region" description="Helical" evidence="1">
    <location>
        <begin position="35"/>
        <end position="55"/>
    </location>
</feature>
<dbReference type="Pfam" id="PF20327">
    <property type="entry name" value="DUF6622"/>
    <property type="match status" value="1"/>
</dbReference>
<dbReference type="EMBL" id="CP008956">
    <property type="protein sequence ID" value="QJQ02448.1"/>
    <property type="molecule type" value="Genomic_DNA"/>
</dbReference>